<evidence type="ECO:0000256" key="1">
    <source>
        <dbReference type="ARBA" id="ARBA00004141"/>
    </source>
</evidence>
<evidence type="ECO:0000256" key="5">
    <source>
        <dbReference type="ARBA" id="ARBA00022842"/>
    </source>
</evidence>
<dbReference type="Proteomes" id="UP000237271">
    <property type="component" value="Unassembled WGS sequence"/>
</dbReference>
<evidence type="ECO:0000313" key="8">
    <source>
        <dbReference type="Proteomes" id="UP000237271"/>
    </source>
</evidence>
<keyword evidence="2" id="KW-0479">Metal-binding</keyword>
<reference evidence="7 8" key="1">
    <citation type="journal article" date="2017" name="Genome Biol. Evol.">
        <title>Phytophthora megakarya and P. palmivora, closely related causal agents of cacao black pod rot, underwent increases in genome sizes and gene numbers by different mechanisms.</title>
        <authorList>
            <person name="Ali S.S."/>
            <person name="Shao J."/>
            <person name="Lary D.J."/>
            <person name="Kronmiller B."/>
            <person name="Shen D."/>
            <person name="Strem M.D."/>
            <person name="Amoako-Attah I."/>
            <person name="Akrofi A.Y."/>
            <person name="Begoude B.A."/>
            <person name="Ten Hoopen G.M."/>
            <person name="Coulibaly K."/>
            <person name="Kebe B.I."/>
            <person name="Melnick R.L."/>
            <person name="Guiltinan M.J."/>
            <person name="Tyler B.M."/>
            <person name="Meinhardt L.W."/>
            <person name="Bailey B.A."/>
        </authorList>
    </citation>
    <scope>NUCLEOTIDE SEQUENCE [LARGE SCALE GENOMIC DNA]</scope>
    <source>
        <strain evidence="8">sbr112.9</strain>
    </source>
</reference>
<dbReference type="OrthoDB" id="115914at2759"/>
<sequence>MDGCYVLSYRELPSDWTHEQMLKGDTADAIAKLKAGDIRTVMITGDNAMCGCYIARQSGMVSSSSRVILGEMVSTMEVKKLMWRDVDSEEEYDLPAVKHLVEQGEDVELAVTGVAFDYLVAMGEIKGLLLNICIFSRMTPDGKVECVKLHMETEAVTGMCGDGGNDCGALGFAHAGVALSDAEASVIVATSFASVKFLILYGLIGSVMWAVLPHAPLKELKAVRPTSSLIGPTTLVSMFGQQIVNVIFLCCSVHLLTSEVWYCTFSPVNIDVAKWWLMADNQGYDFSDSEKFSGLSRSSSSLAMAMGNRS</sequence>
<keyword evidence="4" id="KW-0067">ATP-binding</keyword>
<dbReference type="GO" id="GO:0140358">
    <property type="term" value="F:P-type transmembrane transporter activity"/>
    <property type="evidence" value="ECO:0007669"/>
    <property type="project" value="InterPro"/>
</dbReference>
<dbReference type="PANTHER" id="PTHR45630:SF11">
    <property type="entry name" value="CATION-TRANSPORTING P-TYPE ATPASE N-TERMINAL DOMAIN-CONTAINING PROTEIN"/>
    <property type="match status" value="1"/>
</dbReference>
<dbReference type="InterPro" id="IPR036412">
    <property type="entry name" value="HAD-like_sf"/>
</dbReference>
<keyword evidence="8" id="KW-1185">Reference proteome</keyword>
<evidence type="ECO:0000256" key="4">
    <source>
        <dbReference type="ARBA" id="ARBA00022840"/>
    </source>
</evidence>
<proteinExistence type="predicted"/>
<organism evidence="7 8">
    <name type="scientific">Phytophthora palmivora</name>
    <dbReference type="NCBI Taxonomy" id="4796"/>
    <lineage>
        <taxon>Eukaryota</taxon>
        <taxon>Sar</taxon>
        <taxon>Stramenopiles</taxon>
        <taxon>Oomycota</taxon>
        <taxon>Peronosporomycetes</taxon>
        <taxon>Peronosporales</taxon>
        <taxon>Peronosporaceae</taxon>
        <taxon>Phytophthora</taxon>
    </lineage>
</organism>
<dbReference type="GO" id="GO:0005524">
    <property type="term" value="F:ATP binding"/>
    <property type="evidence" value="ECO:0007669"/>
    <property type="project" value="UniProtKB-KW"/>
</dbReference>
<dbReference type="GO" id="GO:0046872">
    <property type="term" value="F:metal ion binding"/>
    <property type="evidence" value="ECO:0007669"/>
    <property type="project" value="UniProtKB-KW"/>
</dbReference>
<evidence type="ECO:0000256" key="3">
    <source>
        <dbReference type="ARBA" id="ARBA00022741"/>
    </source>
</evidence>
<evidence type="ECO:0000256" key="6">
    <source>
        <dbReference type="ARBA" id="ARBA00022967"/>
    </source>
</evidence>
<evidence type="ECO:0000313" key="7">
    <source>
        <dbReference type="EMBL" id="POM63871.1"/>
    </source>
</evidence>
<keyword evidence="5" id="KW-0460">Magnesium</keyword>
<dbReference type="Gene3D" id="3.40.50.1000">
    <property type="entry name" value="HAD superfamily/HAD-like"/>
    <property type="match status" value="1"/>
</dbReference>
<dbReference type="AlphaFoldDB" id="A0A2P4XE98"/>
<dbReference type="SUPFAM" id="SSF56784">
    <property type="entry name" value="HAD-like"/>
    <property type="match status" value="1"/>
</dbReference>
<keyword evidence="3" id="KW-0547">Nucleotide-binding</keyword>
<dbReference type="PANTHER" id="PTHR45630">
    <property type="entry name" value="CATION-TRANSPORTING ATPASE-RELATED"/>
    <property type="match status" value="1"/>
</dbReference>
<gene>
    <name evidence="7" type="ORF">PHPALM_20678</name>
</gene>
<protein>
    <submittedName>
        <fullName evidence="7">P-type ATPase (P-ATPase) Superfamily</fullName>
    </submittedName>
</protein>
<dbReference type="EMBL" id="NCKW01011274">
    <property type="protein sequence ID" value="POM63871.1"/>
    <property type="molecule type" value="Genomic_DNA"/>
</dbReference>
<dbReference type="InterPro" id="IPR023214">
    <property type="entry name" value="HAD_sf"/>
</dbReference>
<dbReference type="InterPro" id="IPR006544">
    <property type="entry name" value="P-type_TPase_V"/>
</dbReference>
<dbReference type="GO" id="GO:0016020">
    <property type="term" value="C:membrane"/>
    <property type="evidence" value="ECO:0007669"/>
    <property type="project" value="UniProtKB-SubCell"/>
</dbReference>
<comment type="subcellular location">
    <subcellularLocation>
        <location evidence="1">Membrane</location>
        <topology evidence="1">Multi-pass membrane protein</topology>
    </subcellularLocation>
</comment>
<keyword evidence="6" id="KW-1278">Translocase</keyword>
<comment type="caution">
    <text evidence="7">The sequence shown here is derived from an EMBL/GenBank/DDBJ whole genome shotgun (WGS) entry which is preliminary data.</text>
</comment>
<name>A0A2P4XE98_9STRA</name>
<dbReference type="GO" id="GO:0019829">
    <property type="term" value="F:ATPase-coupled monoatomic cation transmembrane transporter activity"/>
    <property type="evidence" value="ECO:0007669"/>
    <property type="project" value="TreeGrafter"/>
</dbReference>
<evidence type="ECO:0000256" key="2">
    <source>
        <dbReference type="ARBA" id="ARBA00022723"/>
    </source>
</evidence>
<accession>A0A2P4XE98</accession>